<evidence type="ECO:0000313" key="2">
    <source>
        <dbReference type="EMBL" id="GIY65744.1"/>
    </source>
</evidence>
<evidence type="ECO:0000313" key="4">
    <source>
        <dbReference type="Proteomes" id="UP001054837"/>
    </source>
</evidence>
<evidence type="ECO:0000256" key="1">
    <source>
        <dbReference type="SAM" id="MobiDB-lite"/>
    </source>
</evidence>
<dbReference type="EMBL" id="BPLQ01012467">
    <property type="protein sequence ID" value="GIY65767.1"/>
    <property type="molecule type" value="Genomic_DNA"/>
</dbReference>
<evidence type="ECO:0000313" key="3">
    <source>
        <dbReference type="EMBL" id="GIY65767.1"/>
    </source>
</evidence>
<protein>
    <submittedName>
        <fullName evidence="2">Uncharacterized protein</fullName>
    </submittedName>
</protein>
<proteinExistence type="predicted"/>
<keyword evidence="4" id="KW-1185">Reference proteome</keyword>
<dbReference type="AlphaFoldDB" id="A0AAV4V740"/>
<accession>A0AAV4V740</accession>
<dbReference type="Proteomes" id="UP001054837">
    <property type="component" value="Unassembled WGS sequence"/>
</dbReference>
<dbReference type="EMBL" id="BPLQ01012467">
    <property type="protein sequence ID" value="GIY65744.1"/>
    <property type="molecule type" value="Genomic_DNA"/>
</dbReference>
<name>A0AAV4V740_9ARAC</name>
<feature type="region of interest" description="Disordered" evidence="1">
    <location>
        <begin position="53"/>
        <end position="81"/>
    </location>
</feature>
<reference evidence="2 4" key="1">
    <citation type="submission" date="2021-06" db="EMBL/GenBank/DDBJ databases">
        <title>Caerostris darwini draft genome.</title>
        <authorList>
            <person name="Kono N."/>
            <person name="Arakawa K."/>
        </authorList>
    </citation>
    <scope>NUCLEOTIDE SEQUENCE [LARGE SCALE GENOMIC DNA]</scope>
</reference>
<organism evidence="2 4">
    <name type="scientific">Caerostris darwini</name>
    <dbReference type="NCBI Taxonomy" id="1538125"/>
    <lineage>
        <taxon>Eukaryota</taxon>
        <taxon>Metazoa</taxon>
        <taxon>Ecdysozoa</taxon>
        <taxon>Arthropoda</taxon>
        <taxon>Chelicerata</taxon>
        <taxon>Arachnida</taxon>
        <taxon>Araneae</taxon>
        <taxon>Araneomorphae</taxon>
        <taxon>Entelegynae</taxon>
        <taxon>Araneoidea</taxon>
        <taxon>Araneidae</taxon>
        <taxon>Caerostris</taxon>
    </lineage>
</organism>
<sequence length="132" mass="14379">MYSANDLRESKRITDLFRLMGHNGTNSGAACSGTHRQVPYSWTCTRQKIEGNFDESRDTLNGTNTGVVPEPTPGQPVKAPETAGYPAIPSCKTGASHARFSLRLSFTACVWKQANSWPIIGAFNIGGECDWL</sequence>
<comment type="caution">
    <text evidence="2">The sequence shown here is derived from an EMBL/GenBank/DDBJ whole genome shotgun (WGS) entry which is preliminary data.</text>
</comment>
<gene>
    <name evidence="2" type="ORF">CDAR_188321</name>
    <name evidence="3" type="ORF">CDAR_188451</name>
</gene>